<dbReference type="PANTHER" id="PTHR43201:SF5">
    <property type="entry name" value="MEDIUM-CHAIN ACYL-COA LIGASE ACSF2, MITOCHONDRIAL"/>
    <property type="match status" value="1"/>
</dbReference>
<dbReference type="EMBL" id="JAFKCZ010000013">
    <property type="protein sequence ID" value="MBN7798216.1"/>
    <property type="molecule type" value="Genomic_DNA"/>
</dbReference>
<comment type="similarity">
    <text evidence="1">Belongs to the ATP-dependent AMP-binding enzyme family.</text>
</comment>
<dbReference type="InterPro" id="IPR045851">
    <property type="entry name" value="AMP-bd_C_sf"/>
</dbReference>
<dbReference type="InterPro" id="IPR025110">
    <property type="entry name" value="AMP-bd_C"/>
</dbReference>
<dbReference type="RefSeq" id="WP_206561667.1">
    <property type="nucleotide sequence ID" value="NZ_JAFKCZ010000013.1"/>
</dbReference>
<dbReference type="Pfam" id="PF00501">
    <property type="entry name" value="AMP-binding"/>
    <property type="match status" value="1"/>
</dbReference>
<evidence type="ECO:0000313" key="5">
    <source>
        <dbReference type="EMBL" id="MBN7798216.1"/>
    </source>
</evidence>
<accession>A0A939DHE0</accession>
<keyword evidence="2 5" id="KW-0436">Ligase</keyword>
<dbReference type="PROSITE" id="PS00455">
    <property type="entry name" value="AMP_BINDING"/>
    <property type="match status" value="1"/>
</dbReference>
<dbReference type="InterPro" id="IPR042099">
    <property type="entry name" value="ANL_N_sf"/>
</dbReference>
<gene>
    <name evidence="5" type="ORF">JYP50_16525</name>
</gene>
<protein>
    <submittedName>
        <fullName evidence="5">Acyl--CoA ligase</fullName>
    </submittedName>
</protein>
<evidence type="ECO:0000256" key="1">
    <source>
        <dbReference type="ARBA" id="ARBA00006432"/>
    </source>
</evidence>
<feature type="domain" description="AMP-binding enzyme C-terminal" evidence="4">
    <location>
        <begin position="466"/>
        <end position="542"/>
    </location>
</feature>
<proteinExistence type="inferred from homology"/>
<keyword evidence="6" id="KW-1185">Reference proteome</keyword>
<dbReference type="AlphaFoldDB" id="A0A939DHE0"/>
<dbReference type="GO" id="GO:0006631">
    <property type="term" value="P:fatty acid metabolic process"/>
    <property type="evidence" value="ECO:0007669"/>
    <property type="project" value="TreeGrafter"/>
</dbReference>
<dbReference type="InterPro" id="IPR020845">
    <property type="entry name" value="AMP-binding_CS"/>
</dbReference>
<dbReference type="SUPFAM" id="SSF56801">
    <property type="entry name" value="Acetyl-CoA synthetase-like"/>
    <property type="match status" value="1"/>
</dbReference>
<sequence>MRTSTPERIRAMTEAGYWGGDTLHALLAGWARRTPEAPAVVDQPNKEELTDLPPHRLDFAALAAFSEQLAAELLARGVGAGDRLLVQLPNISELVALYYAASQLGAIISPIPVQYGAHELKQFAGVLEPAAVITLARFRDQELAARAREALPESPVWAVGTDLAAGGPGQTFDREALAAHLAAHPADANDIVTVAWTSGTTGTPKGVPRSHNMWLAIARNTMAAGDYREGETLLAPFPLINMAAIGGFLFPSALLGANLVLHHPMDPPLYLRQLQQERATFTIAPPALLNQLAQRPELWQQCDFGSLRAFGSGSVPLSPAMIAKIEGDYGKPIVNFYGSNEGISLFSTPATAPSPEYRAAMFPRLGVPGMPWEGEAHASTITRVIDTESGAEITAPGTPGELCISGPAVFDGYLGHSGEGVFTDDGLFRTGDLVEICGEPANYYRIVGRCKDIINRGGMKISPSDIDTVLEGYPGLAEAAVCAYADPMLGEKVCACVVPAPDTEPPSLEQLCQWLLEQGIAKFKLPERLVVLDALPRNPVGKVVRGNLQDLVSEETPS</sequence>
<dbReference type="CDD" id="cd04433">
    <property type="entry name" value="AFD_class_I"/>
    <property type="match status" value="1"/>
</dbReference>
<dbReference type="InterPro" id="IPR000873">
    <property type="entry name" value="AMP-dep_synth/lig_dom"/>
</dbReference>
<comment type="caution">
    <text evidence="5">The sequence shown here is derived from an EMBL/GenBank/DDBJ whole genome shotgun (WGS) entry which is preliminary data.</text>
</comment>
<dbReference type="Gene3D" id="3.40.50.12780">
    <property type="entry name" value="N-terminal domain of ligase-like"/>
    <property type="match status" value="1"/>
</dbReference>
<evidence type="ECO:0000256" key="2">
    <source>
        <dbReference type="ARBA" id="ARBA00022598"/>
    </source>
</evidence>
<name>A0A939DHE0_9GAMM</name>
<feature type="domain" description="AMP-dependent synthetase/ligase" evidence="3">
    <location>
        <begin position="30"/>
        <end position="414"/>
    </location>
</feature>
<reference evidence="5" key="1">
    <citation type="submission" date="2021-02" db="EMBL/GenBank/DDBJ databases">
        <title>PHA producing bacteria isolated from coastal sediment in Guangdong, Shenzhen.</title>
        <authorList>
            <person name="Zheng W."/>
            <person name="Yu S."/>
            <person name="Huang Y."/>
        </authorList>
    </citation>
    <scope>NUCLEOTIDE SEQUENCE</scope>
    <source>
        <strain evidence="5">TN14-10</strain>
    </source>
</reference>
<dbReference type="Pfam" id="PF13193">
    <property type="entry name" value="AMP-binding_C"/>
    <property type="match status" value="1"/>
</dbReference>
<dbReference type="GO" id="GO:0031956">
    <property type="term" value="F:medium-chain fatty acid-CoA ligase activity"/>
    <property type="evidence" value="ECO:0007669"/>
    <property type="project" value="TreeGrafter"/>
</dbReference>
<organism evidence="5 6">
    <name type="scientific">Parahaliea mediterranea</name>
    <dbReference type="NCBI Taxonomy" id="651086"/>
    <lineage>
        <taxon>Bacteria</taxon>
        <taxon>Pseudomonadati</taxon>
        <taxon>Pseudomonadota</taxon>
        <taxon>Gammaproteobacteria</taxon>
        <taxon>Cellvibrionales</taxon>
        <taxon>Halieaceae</taxon>
        <taxon>Parahaliea</taxon>
    </lineage>
</organism>
<evidence type="ECO:0000313" key="6">
    <source>
        <dbReference type="Proteomes" id="UP000664303"/>
    </source>
</evidence>
<evidence type="ECO:0000259" key="3">
    <source>
        <dbReference type="Pfam" id="PF00501"/>
    </source>
</evidence>
<dbReference type="Proteomes" id="UP000664303">
    <property type="component" value="Unassembled WGS sequence"/>
</dbReference>
<evidence type="ECO:0000259" key="4">
    <source>
        <dbReference type="Pfam" id="PF13193"/>
    </source>
</evidence>
<dbReference type="Gene3D" id="3.30.300.30">
    <property type="match status" value="1"/>
</dbReference>
<dbReference type="PANTHER" id="PTHR43201">
    <property type="entry name" value="ACYL-COA SYNTHETASE"/>
    <property type="match status" value="1"/>
</dbReference>